<organism evidence="7 8">
    <name type="scientific">Stecheria intestinalis</name>
    <dbReference type="NCBI Taxonomy" id="2606630"/>
    <lineage>
        <taxon>Bacteria</taxon>
        <taxon>Bacillati</taxon>
        <taxon>Bacillota</taxon>
        <taxon>Erysipelotrichia</taxon>
        <taxon>Erysipelotrichales</taxon>
        <taxon>Erysipelotrichaceae</taxon>
        <taxon>Stecheria</taxon>
    </lineage>
</organism>
<dbReference type="InterPro" id="IPR006140">
    <property type="entry name" value="D-isomer_DH_NAD-bd"/>
</dbReference>
<name>A0A7X2THB9_9FIRM</name>
<evidence type="ECO:0000313" key="8">
    <source>
        <dbReference type="Proteomes" id="UP000461880"/>
    </source>
</evidence>
<dbReference type="InterPro" id="IPR036291">
    <property type="entry name" value="NAD(P)-bd_dom_sf"/>
</dbReference>
<accession>A0A7X2THB9</accession>
<dbReference type="AlphaFoldDB" id="A0A7X2THB9"/>
<dbReference type="Gene3D" id="3.40.50.720">
    <property type="entry name" value="NAD(P)-binding Rossmann-like Domain"/>
    <property type="match status" value="2"/>
</dbReference>
<dbReference type="PANTHER" id="PTHR43026">
    <property type="entry name" value="2-HYDROXYACID DEHYDROGENASE HOMOLOG 1-RELATED"/>
    <property type="match status" value="1"/>
</dbReference>
<dbReference type="SUPFAM" id="SSF52283">
    <property type="entry name" value="Formate/glycerate dehydrogenase catalytic domain-like"/>
    <property type="match status" value="1"/>
</dbReference>
<dbReference type="PROSITE" id="PS00065">
    <property type="entry name" value="D_2_HYDROXYACID_DH_1"/>
    <property type="match status" value="1"/>
</dbReference>
<reference evidence="7 8" key="1">
    <citation type="submission" date="2019-08" db="EMBL/GenBank/DDBJ databases">
        <title>In-depth cultivation of the pig gut microbiome towards novel bacterial diversity and tailored functional studies.</title>
        <authorList>
            <person name="Wylensek D."/>
            <person name="Hitch T.C.A."/>
            <person name="Clavel T."/>
        </authorList>
    </citation>
    <scope>NUCLEOTIDE SEQUENCE [LARGE SCALE GENOMIC DNA]</scope>
    <source>
        <strain evidence="7 8">Oil+RF-744-GAM-WT-6</strain>
    </source>
</reference>
<dbReference type="Pfam" id="PF02826">
    <property type="entry name" value="2-Hacid_dh_C"/>
    <property type="match status" value="1"/>
</dbReference>
<evidence type="ECO:0000259" key="5">
    <source>
        <dbReference type="Pfam" id="PF00389"/>
    </source>
</evidence>
<dbReference type="InterPro" id="IPR029753">
    <property type="entry name" value="D-isomer_DH_CS"/>
</dbReference>
<evidence type="ECO:0000256" key="1">
    <source>
        <dbReference type="ARBA" id="ARBA00005854"/>
    </source>
</evidence>
<dbReference type="RefSeq" id="WP_154505633.1">
    <property type="nucleotide sequence ID" value="NZ_JAQXPC010000079.1"/>
</dbReference>
<evidence type="ECO:0000259" key="6">
    <source>
        <dbReference type="Pfam" id="PF02826"/>
    </source>
</evidence>
<dbReference type="InterPro" id="IPR006139">
    <property type="entry name" value="D-isomer_2_OHA_DH_cat_dom"/>
</dbReference>
<evidence type="ECO:0000256" key="2">
    <source>
        <dbReference type="ARBA" id="ARBA00023002"/>
    </source>
</evidence>
<dbReference type="PROSITE" id="PS00671">
    <property type="entry name" value="D_2_HYDROXYACID_DH_3"/>
    <property type="match status" value="1"/>
</dbReference>
<dbReference type="InterPro" id="IPR029752">
    <property type="entry name" value="D-isomer_DH_CS1"/>
</dbReference>
<evidence type="ECO:0000313" key="7">
    <source>
        <dbReference type="EMBL" id="MSS59406.1"/>
    </source>
</evidence>
<keyword evidence="3" id="KW-0520">NAD</keyword>
<feature type="domain" description="D-isomer specific 2-hydroxyacid dehydrogenase NAD-binding" evidence="6">
    <location>
        <begin position="108"/>
        <end position="293"/>
    </location>
</feature>
<dbReference type="Proteomes" id="UP000461880">
    <property type="component" value="Unassembled WGS sequence"/>
</dbReference>
<dbReference type="GO" id="GO:0051287">
    <property type="term" value="F:NAD binding"/>
    <property type="evidence" value="ECO:0007669"/>
    <property type="project" value="InterPro"/>
</dbReference>
<gene>
    <name evidence="7" type="ORF">FYJ51_10945</name>
</gene>
<protein>
    <submittedName>
        <fullName evidence="7">Lactate dehydrogenase</fullName>
    </submittedName>
</protein>
<evidence type="ECO:0000256" key="3">
    <source>
        <dbReference type="ARBA" id="ARBA00023027"/>
    </source>
</evidence>
<keyword evidence="2 4" id="KW-0560">Oxidoreductase</keyword>
<dbReference type="GO" id="GO:0008720">
    <property type="term" value="F:D-lactate dehydrogenase (NAD+) activity"/>
    <property type="evidence" value="ECO:0007669"/>
    <property type="project" value="TreeGrafter"/>
</dbReference>
<evidence type="ECO:0000256" key="4">
    <source>
        <dbReference type="RuleBase" id="RU003719"/>
    </source>
</evidence>
<dbReference type="SUPFAM" id="SSF51735">
    <property type="entry name" value="NAD(P)-binding Rossmann-fold domains"/>
    <property type="match status" value="1"/>
</dbReference>
<proteinExistence type="inferred from homology"/>
<dbReference type="InterPro" id="IPR058205">
    <property type="entry name" value="D-LDH-like"/>
</dbReference>
<dbReference type="PANTHER" id="PTHR43026:SF1">
    <property type="entry name" value="2-HYDROXYACID DEHYDROGENASE HOMOLOG 1-RELATED"/>
    <property type="match status" value="1"/>
</dbReference>
<comment type="similarity">
    <text evidence="1 4">Belongs to the D-isomer specific 2-hydroxyacid dehydrogenase family.</text>
</comment>
<keyword evidence="8" id="KW-1185">Reference proteome</keyword>
<sequence>MKITAFEVRPDEKPYFEEFRRKGIDIRECPGRLTMEAIPELEPGSAVSILGQSICDENLFKALAEQKIFFLSTRTIGFNHLDLNAARKYGIHTANASYAPDGVADYTIMMILLCLRGYKQALWRMQVNDFSLDGLMGRELRDLTVGVIGTGRIGSQVIRDLSGFGSHILAYDPHPRPDAIAAEYVSLDRLYAESDIITLHTALTEENYHMINSDTISRMKDGVVLINCARGGLMDMKALIEGIESCRIGALGLDTVEDEEGIVHQDRKTDIFSDRDLAYLKQFKNVVYTQHMAFYTEQAVRSMVSCGIMSLLNMEAHRKDPHQLS</sequence>
<dbReference type="Pfam" id="PF00389">
    <property type="entry name" value="2-Hacid_dh"/>
    <property type="match status" value="1"/>
</dbReference>
<dbReference type="CDD" id="cd12185">
    <property type="entry name" value="HGDH_LDH_like"/>
    <property type="match status" value="1"/>
</dbReference>
<feature type="domain" description="D-isomer specific 2-hydroxyacid dehydrogenase catalytic" evidence="5">
    <location>
        <begin position="7"/>
        <end position="321"/>
    </location>
</feature>
<comment type="caution">
    <text evidence="7">The sequence shown here is derived from an EMBL/GenBank/DDBJ whole genome shotgun (WGS) entry which is preliminary data.</text>
</comment>
<dbReference type="EMBL" id="VUMN01000031">
    <property type="protein sequence ID" value="MSS59406.1"/>
    <property type="molecule type" value="Genomic_DNA"/>
</dbReference>